<keyword evidence="2" id="KW-0472">Membrane</keyword>
<dbReference type="Proteomes" id="UP000285712">
    <property type="component" value="Unassembled WGS sequence"/>
</dbReference>
<keyword evidence="2" id="KW-0812">Transmembrane</keyword>
<evidence type="ECO:0000256" key="1">
    <source>
        <dbReference type="SAM" id="MobiDB-lite"/>
    </source>
</evidence>
<dbReference type="VEuPathDB" id="FungiDB:H257_09379"/>
<gene>
    <name evidence="3" type="ORF">DYB35_013572</name>
    <name evidence="4" type="ORF">DYB37_012666</name>
</gene>
<feature type="transmembrane region" description="Helical" evidence="2">
    <location>
        <begin position="32"/>
        <end position="49"/>
    </location>
</feature>
<evidence type="ECO:0000313" key="6">
    <source>
        <dbReference type="Proteomes" id="UP000285712"/>
    </source>
</evidence>
<dbReference type="InterPro" id="IPR007788">
    <property type="entry name" value="QCT"/>
</dbReference>
<dbReference type="AlphaFoldDB" id="A0A418CVI3"/>
<dbReference type="Pfam" id="PF05096">
    <property type="entry name" value="Glu_cyclase_2"/>
    <property type="match status" value="1"/>
</dbReference>
<dbReference type="Proteomes" id="UP000285430">
    <property type="component" value="Unassembled WGS sequence"/>
</dbReference>
<evidence type="ECO:0000313" key="5">
    <source>
        <dbReference type="Proteomes" id="UP000285430"/>
    </source>
</evidence>
<protein>
    <recommendedName>
        <fullName evidence="7">Glutamine cyclotransferase</fullName>
    </recommendedName>
</protein>
<proteinExistence type="predicted"/>
<keyword evidence="2" id="KW-1133">Transmembrane helix</keyword>
<organism evidence="3 6">
    <name type="scientific">Aphanomyces astaci</name>
    <name type="common">Crayfish plague agent</name>
    <dbReference type="NCBI Taxonomy" id="112090"/>
    <lineage>
        <taxon>Eukaryota</taxon>
        <taxon>Sar</taxon>
        <taxon>Stramenopiles</taxon>
        <taxon>Oomycota</taxon>
        <taxon>Saprolegniomycetes</taxon>
        <taxon>Saprolegniales</taxon>
        <taxon>Verrucalvaceae</taxon>
        <taxon>Aphanomyces</taxon>
    </lineage>
</organism>
<feature type="region of interest" description="Disordered" evidence="1">
    <location>
        <begin position="1"/>
        <end position="22"/>
    </location>
</feature>
<dbReference type="PANTHER" id="PTHR31270">
    <property type="entry name" value="GLUTAMINYL-PEPTIDE CYCLOTRANSFERASE"/>
    <property type="match status" value="1"/>
</dbReference>
<evidence type="ECO:0000313" key="3">
    <source>
        <dbReference type="EMBL" id="RHY85930.1"/>
    </source>
</evidence>
<evidence type="ECO:0000256" key="2">
    <source>
        <dbReference type="SAM" id="Phobius"/>
    </source>
</evidence>
<accession>A0A418CVI3</accession>
<reference evidence="5 6" key="1">
    <citation type="submission" date="2018-08" db="EMBL/GenBank/DDBJ databases">
        <title>Aphanomyces genome sequencing and annotation.</title>
        <authorList>
            <person name="Minardi D."/>
            <person name="Oidtmann B."/>
            <person name="Van Der Giezen M."/>
            <person name="Studholme D.J."/>
        </authorList>
    </citation>
    <scope>NUCLEOTIDE SEQUENCE [LARGE SCALE GENOMIC DNA]</scope>
    <source>
        <strain evidence="4 5">Da</strain>
        <strain evidence="3 6">Sv</strain>
    </source>
</reference>
<sequence length="314" mass="35055">MAFKFFPNKSDPNMGGKKQSASTAPRRKKFRFEYMAFLVGIVVVFRWWTSTQLTPTRKIGHIQPAILYTLQSDPNVHVLGSYPHDKAAFTQGLLVESPGILIESTGLYHRSSVRRFNVTTGVASHHTAPFMSTEFGEGITWNAATDSYVVLTWKAMTGYVLHKDDFRVLSTFALPPTTRDQGWGITTITDTQELVVSDGSHVLHVWDPVTLTETRRVSVLSAAGQPVANLNELEYARGYIFANIWYSNLVAQIDPITGAVVNMHDLSSLSAQKNADGDVLNGIAYDWKSDLFYVTGKLWDTMYLVRIDDKPPST</sequence>
<dbReference type="SUPFAM" id="SSF63825">
    <property type="entry name" value="YWTD domain"/>
    <property type="match status" value="1"/>
</dbReference>
<dbReference type="GO" id="GO:0016603">
    <property type="term" value="F:glutaminyl-peptide cyclotransferase activity"/>
    <property type="evidence" value="ECO:0007669"/>
    <property type="project" value="InterPro"/>
</dbReference>
<comment type="caution">
    <text evidence="3">The sequence shown here is derived from an EMBL/GenBank/DDBJ whole genome shotgun (WGS) entry which is preliminary data.</text>
</comment>
<dbReference type="EMBL" id="QUTG01005285">
    <property type="protein sequence ID" value="RHY85930.1"/>
    <property type="molecule type" value="Genomic_DNA"/>
</dbReference>
<evidence type="ECO:0000313" key="4">
    <source>
        <dbReference type="EMBL" id="RHZ34847.1"/>
    </source>
</evidence>
<dbReference type="EMBL" id="QUTH01000139">
    <property type="protein sequence ID" value="RHZ34847.1"/>
    <property type="molecule type" value="Genomic_DNA"/>
</dbReference>
<name>A0A418CVI3_APHAT</name>
<dbReference type="PANTHER" id="PTHR31270:SF1">
    <property type="entry name" value="GLUTAMINYL-PEPTIDE CYCLOTRANSFERASE"/>
    <property type="match status" value="1"/>
</dbReference>
<evidence type="ECO:0008006" key="7">
    <source>
        <dbReference type="Google" id="ProtNLM"/>
    </source>
</evidence>